<organism evidence="1 2">
    <name type="scientific">Potamilus streckersoni</name>
    <dbReference type="NCBI Taxonomy" id="2493646"/>
    <lineage>
        <taxon>Eukaryota</taxon>
        <taxon>Metazoa</taxon>
        <taxon>Spiralia</taxon>
        <taxon>Lophotrochozoa</taxon>
        <taxon>Mollusca</taxon>
        <taxon>Bivalvia</taxon>
        <taxon>Autobranchia</taxon>
        <taxon>Heteroconchia</taxon>
        <taxon>Palaeoheterodonta</taxon>
        <taxon>Unionida</taxon>
        <taxon>Unionoidea</taxon>
        <taxon>Unionidae</taxon>
        <taxon>Ambleminae</taxon>
        <taxon>Lampsilini</taxon>
        <taxon>Potamilus</taxon>
    </lineage>
</organism>
<dbReference type="Proteomes" id="UP001195483">
    <property type="component" value="Unassembled WGS sequence"/>
</dbReference>
<gene>
    <name evidence="1" type="ORF">CHS0354_011404</name>
</gene>
<evidence type="ECO:0000313" key="1">
    <source>
        <dbReference type="EMBL" id="KAK3609714.1"/>
    </source>
</evidence>
<comment type="caution">
    <text evidence="1">The sequence shown here is derived from an EMBL/GenBank/DDBJ whole genome shotgun (WGS) entry which is preliminary data.</text>
</comment>
<sequence length="59" mass="6902">MEAILKKANLLAFDDNWQREIRSEESLILFIDPRKLTVTLFIAPREQSLRLPINHVNSP</sequence>
<reference evidence="1" key="1">
    <citation type="journal article" date="2021" name="Genome Biol. Evol.">
        <title>A High-Quality Reference Genome for a Parasitic Bivalve with Doubly Uniparental Inheritance (Bivalvia: Unionida).</title>
        <authorList>
            <person name="Smith C.H."/>
        </authorList>
    </citation>
    <scope>NUCLEOTIDE SEQUENCE</scope>
    <source>
        <strain evidence="1">CHS0354</strain>
    </source>
</reference>
<evidence type="ECO:0000313" key="2">
    <source>
        <dbReference type="Proteomes" id="UP001195483"/>
    </source>
</evidence>
<reference evidence="1" key="2">
    <citation type="journal article" date="2021" name="Genome Biol. Evol.">
        <title>Developing a high-quality reference genome for a parasitic bivalve with doubly uniparental inheritance (Bivalvia: Unionida).</title>
        <authorList>
            <person name="Smith C.H."/>
        </authorList>
    </citation>
    <scope>NUCLEOTIDE SEQUENCE</scope>
    <source>
        <strain evidence="1">CHS0354</strain>
        <tissue evidence="1">Mantle</tissue>
    </source>
</reference>
<name>A0AAE0TG46_9BIVA</name>
<accession>A0AAE0TG46</accession>
<proteinExistence type="predicted"/>
<reference evidence="1" key="3">
    <citation type="submission" date="2023-05" db="EMBL/GenBank/DDBJ databases">
        <authorList>
            <person name="Smith C.H."/>
        </authorList>
    </citation>
    <scope>NUCLEOTIDE SEQUENCE</scope>
    <source>
        <strain evidence="1">CHS0354</strain>
        <tissue evidence="1">Mantle</tissue>
    </source>
</reference>
<dbReference type="EMBL" id="JAEAOA010000707">
    <property type="protein sequence ID" value="KAK3609714.1"/>
    <property type="molecule type" value="Genomic_DNA"/>
</dbReference>
<dbReference type="AlphaFoldDB" id="A0AAE0TG46"/>
<protein>
    <submittedName>
        <fullName evidence="1">Uncharacterized protein</fullName>
    </submittedName>
</protein>
<keyword evidence="2" id="KW-1185">Reference proteome</keyword>